<dbReference type="Proteomes" id="UP000501830">
    <property type="component" value="Chromosome"/>
</dbReference>
<keyword evidence="9" id="KW-1185">Reference proteome</keyword>
<dbReference type="GO" id="GO:0009251">
    <property type="term" value="P:glucan catabolic process"/>
    <property type="evidence" value="ECO:0007669"/>
    <property type="project" value="TreeGrafter"/>
</dbReference>
<evidence type="ECO:0000256" key="2">
    <source>
        <dbReference type="ARBA" id="ARBA00005336"/>
    </source>
</evidence>
<dbReference type="GO" id="GO:0008422">
    <property type="term" value="F:beta-glucosidase activity"/>
    <property type="evidence" value="ECO:0007669"/>
    <property type="project" value="UniProtKB-EC"/>
</dbReference>
<comment type="catalytic activity">
    <reaction evidence="1">
        <text>Hydrolysis of terminal, non-reducing beta-D-glucosyl residues with release of beta-D-glucose.</text>
        <dbReference type="EC" id="3.2.1.21"/>
    </reaction>
</comment>
<dbReference type="SUPFAM" id="SSF51445">
    <property type="entry name" value="(Trans)glycosidases"/>
    <property type="match status" value="1"/>
</dbReference>
<dbReference type="PANTHER" id="PTHR30620">
    <property type="entry name" value="PERIPLASMIC BETA-GLUCOSIDASE-RELATED"/>
    <property type="match status" value="1"/>
</dbReference>
<feature type="domain" description="Glycoside hydrolase family 3 N-terminal" evidence="7">
    <location>
        <begin position="213"/>
        <end position="471"/>
    </location>
</feature>
<evidence type="ECO:0000259" key="7">
    <source>
        <dbReference type="Pfam" id="PF00933"/>
    </source>
</evidence>
<dbReference type="InterPro" id="IPR036962">
    <property type="entry name" value="Glyco_hydro_3_N_sf"/>
</dbReference>
<evidence type="ECO:0000256" key="4">
    <source>
        <dbReference type="ARBA" id="ARBA00022729"/>
    </source>
</evidence>
<dbReference type="KEGG" id="jpo:G7058_07990"/>
<dbReference type="RefSeq" id="WP_166063031.1">
    <property type="nucleotide sequence ID" value="NZ_CP049889.1"/>
</dbReference>
<dbReference type="InterPro" id="IPR051915">
    <property type="entry name" value="Cellulose_Degrad_GH3"/>
</dbReference>
<dbReference type="Pfam" id="PF00933">
    <property type="entry name" value="Glyco_hydro_3"/>
    <property type="match status" value="1"/>
</dbReference>
<dbReference type="GeneID" id="94553220"/>
<keyword evidence="4" id="KW-0732">Signal</keyword>
<dbReference type="InterPro" id="IPR017853">
    <property type="entry name" value="GH"/>
</dbReference>
<proteinExistence type="inferred from homology"/>
<dbReference type="SUPFAM" id="SSF52279">
    <property type="entry name" value="Beta-D-glucan exohydrolase, C-terminal domain"/>
    <property type="match status" value="1"/>
</dbReference>
<sequence length="785" mass="86871">MVKKALDFDKSLKNGYIEAPYQLEEGESINGQYLEPVFFENENGPTIGVTTCGVLVQDGLYFKDMDNSRKMAPYKDWRLDDETRAKDMVRHMRLDQQAGLVLNTLWNSPVAPSRDAAMNENNELQFDKIYKKHDPSAELPASPLPGVSMAVDDKDVLERKITGGVYRGEMDIEAAMSALYHNAGTQMLEYEACNGGVAIPYSLHTNPINIGYPDSLGIGAAVMGDENFELVYEMARVDRKMMKAAGQNIMYGPQVDIATDPRWPRNSGTYGERSDIAAGIVSELVRGYQNGTEGLNEESVVLTVKHFPGDGPSENGFESHMPIGQYRLYPTEGSLEKYHLAPFQAAFDMKASAIMPNYSRISNDSRSVPQTYRGKSGAKEEVGTAYSKELLVNLARDEMGFGGYVNSDSGITTVQVYGVENLSVPERYAKAIAAGTDVVGGNADPENIVRAVEEGYLQKSDLDRASYNRLLSLFKTKRVDNPYLDPDYANQVREENLDSAKKEAYLANQKAVVLAKNEAEALPLIAKKSVYIKCFKGIDTGASFMAAARGKKHEPKDEEEKLHAFIVSLFQEQGFTIVENPEETDYAYFHVWPISNGMVFNQFATPVIEMVDNGLFDEREVNKSQKRSGKKVSITTLKEVAEIKEISEIVRQNGGKVIATCVVTNPWLLDKLEPFVDALTFQYTTSKVALHNAIRAQMDVLVGAYNPTGKMSLTMVSSLEVIAVHEQEIAGEIREVCVSPNDVPGYDKDPYIAPEILAKVKGGSYAYCDASGNYYRAGFGLNYPK</sequence>
<accession>A0A6G7WID1</accession>
<name>A0A6G7WID1_9LACT</name>
<dbReference type="EC" id="3.2.1.21" evidence="3"/>
<protein>
    <recommendedName>
        <fullName evidence="3">beta-glucosidase</fullName>
        <ecNumber evidence="3">3.2.1.21</ecNumber>
    </recommendedName>
</protein>
<dbReference type="InterPro" id="IPR036881">
    <property type="entry name" value="Glyco_hydro_3_C_sf"/>
</dbReference>
<dbReference type="AlphaFoldDB" id="A0A6G7WID1"/>
<dbReference type="InterPro" id="IPR001764">
    <property type="entry name" value="Glyco_hydro_3_N"/>
</dbReference>
<evidence type="ECO:0000256" key="5">
    <source>
        <dbReference type="ARBA" id="ARBA00022801"/>
    </source>
</evidence>
<evidence type="ECO:0000256" key="3">
    <source>
        <dbReference type="ARBA" id="ARBA00012744"/>
    </source>
</evidence>
<organism evidence="8 9">
    <name type="scientific">Jeotgalibaca porci</name>
    <dbReference type="NCBI Taxonomy" id="1868793"/>
    <lineage>
        <taxon>Bacteria</taxon>
        <taxon>Bacillati</taxon>
        <taxon>Bacillota</taxon>
        <taxon>Bacilli</taxon>
        <taxon>Lactobacillales</taxon>
        <taxon>Carnobacteriaceae</taxon>
        <taxon>Jeotgalibaca</taxon>
    </lineage>
</organism>
<comment type="similarity">
    <text evidence="2">Belongs to the glycosyl hydrolase 3 family.</text>
</comment>
<keyword evidence="6" id="KW-0326">Glycosidase</keyword>
<gene>
    <name evidence="8" type="ORF">G7058_07990</name>
</gene>
<dbReference type="PANTHER" id="PTHR30620:SF16">
    <property type="entry name" value="LYSOSOMAL BETA GLUCOSIDASE"/>
    <property type="match status" value="1"/>
</dbReference>
<dbReference type="Gene3D" id="3.20.20.300">
    <property type="entry name" value="Glycoside hydrolase, family 3, N-terminal domain"/>
    <property type="match status" value="1"/>
</dbReference>
<dbReference type="Gene3D" id="3.40.50.1700">
    <property type="entry name" value="Glycoside hydrolase family 3 C-terminal domain"/>
    <property type="match status" value="1"/>
</dbReference>
<evidence type="ECO:0000313" key="8">
    <source>
        <dbReference type="EMBL" id="QIK51969.1"/>
    </source>
</evidence>
<evidence type="ECO:0000256" key="1">
    <source>
        <dbReference type="ARBA" id="ARBA00000448"/>
    </source>
</evidence>
<evidence type="ECO:0000313" key="9">
    <source>
        <dbReference type="Proteomes" id="UP000501830"/>
    </source>
</evidence>
<evidence type="ECO:0000256" key="6">
    <source>
        <dbReference type="ARBA" id="ARBA00023295"/>
    </source>
</evidence>
<keyword evidence="5 8" id="KW-0378">Hydrolase</keyword>
<dbReference type="EMBL" id="CP049889">
    <property type="protein sequence ID" value="QIK51969.1"/>
    <property type="molecule type" value="Genomic_DNA"/>
</dbReference>
<reference evidence="8 9" key="1">
    <citation type="journal article" date="2017" name="Int. J. Syst. Evol. Microbiol.">
        <title>Jeotgalibaca porci sp. nov. and Jeotgalibaca arthritidis sp. nov., isolated from pigs, and emended description of the genus Jeotgalibaca.</title>
        <authorList>
            <person name="Zamora L."/>
            <person name="Perez-Sancho M."/>
            <person name="Dominguez L."/>
            <person name="Fernandez-Garayzabal J.F."/>
            <person name="Vela A.I."/>
        </authorList>
    </citation>
    <scope>NUCLEOTIDE SEQUENCE [LARGE SCALE GENOMIC DNA]</scope>
    <source>
        <strain evidence="8 9">CCUG 69148</strain>
    </source>
</reference>